<dbReference type="Pfam" id="PF02995">
    <property type="entry name" value="DUF229"/>
    <property type="match status" value="1"/>
</dbReference>
<name>A0A8S3TH41_MYTED</name>
<dbReference type="Proteomes" id="UP000683360">
    <property type="component" value="Unassembled WGS sequence"/>
</dbReference>
<keyword evidence="1" id="KW-0479">Metal-binding</keyword>
<dbReference type="PROSITE" id="PS50157">
    <property type="entry name" value="ZINC_FINGER_C2H2_2"/>
    <property type="match status" value="1"/>
</dbReference>
<proteinExistence type="predicted"/>
<dbReference type="GO" id="GO:0008270">
    <property type="term" value="F:zinc ion binding"/>
    <property type="evidence" value="ECO:0007669"/>
    <property type="project" value="UniProtKB-KW"/>
</dbReference>
<dbReference type="InterPro" id="IPR013087">
    <property type="entry name" value="Znf_C2H2_type"/>
</dbReference>
<gene>
    <name evidence="3" type="ORF">MEDL_45538</name>
</gene>
<organism evidence="3 4">
    <name type="scientific">Mytilus edulis</name>
    <name type="common">Blue mussel</name>
    <dbReference type="NCBI Taxonomy" id="6550"/>
    <lineage>
        <taxon>Eukaryota</taxon>
        <taxon>Metazoa</taxon>
        <taxon>Spiralia</taxon>
        <taxon>Lophotrochozoa</taxon>
        <taxon>Mollusca</taxon>
        <taxon>Bivalvia</taxon>
        <taxon>Autobranchia</taxon>
        <taxon>Pteriomorphia</taxon>
        <taxon>Mytilida</taxon>
        <taxon>Mytiloidea</taxon>
        <taxon>Mytilidae</taxon>
        <taxon>Mytilinae</taxon>
        <taxon>Mytilus</taxon>
    </lineage>
</organism>
<dbReference type="AlphaFoldDB" id="A0A8S3TH41"/>
<dbReference type="OrthoDB" id="413313at2759"/>
<reference evidence="3" key="1">
    <citation type="submission" date="2021-03" db="EMBL/GenBank/DDBJ databases">
        <authorList>
            <person name="Bekaert M."/>
        </authorList>
    </citation>
    <scope>NUCLEOTIDE SEQUENCE</scope>
</reference>
<dbReference type="EMBL" id="CAJPWZ010002191">
    <property type="protein sequence ID" value="CAG2232856.1"/>
    <property type="molecule type" value="Genomic_DNA"/>
</dbReference>
<keyword evidence="1" id="KW-0863">Zinc-finger</keyword>
<dbReference type="PANTHER" id="PTHR10974:SF73">
    <property type="entry name" value="FI21235P1"/>
    <property type="match status" value="1"/>
</dbReference>
<dbReference type="SMART" id="SM00355">
    <property type="entry name" value="ZnF_C2H2"/>
    <property type="match status" value="2"/>
</dbReference>
<keyword evidence="4" id="KW-1185">Reference proteome</keyword>
<evidence type="ECO:0000313" key="4">
    <source>
        <dbReference type="Proteomes" id="UP000683360"/>
    </source>
</evidence>
<dbReference type="PANTHER" id="PTHR10974">
    <property type="entry name" value="FI08016P-RELATED"/>
    <property type="match status" value="1"/>
</dbReference>
<dbReference type="GO" id="GO:0005615">
    <property type="term" value="C:extracellular space"/>
    <property type="evidence" value="ECO:0007669"/>
    <property type="project" value="TreeGrafter"/>
</dbReference>
<dbReference type="Gene3D" id="3.30.160.60">
    <property type="entry name" value="Classic Zinc Finger"/>
    <property type="match status" value="1"/>
</dbReference>
<keyword evidence="1" id="KW-0862">Zinc</keyword>
<comment type="caution">
    <text evidence="3">The sequence shown here is derived from an EMBL/GenBank/DDBJ whole genome shotgun (WGS) entry which is preliminary data.</text>
</comment>
<dbReference type="InterPro" id="IPR004245">
    <property type="entry name" value="DUF229"/>
</dbReference>
<feature type="domain" description="C2H2-type" evidence="2">
    <location>
        <begin position="60"/>
        <end position="83"/>
    </location>
</feature>
<evidence type="ECO:0000256" key="1">
    <source>
        <dbReference type="PROSITE-ProRule" id="PRU00042"/>
    </source>
</evidence>
<sequence>MDELEVQDYEMMRLDDDLRQPWPVEGMACNVPSCNTHIYTSYRAYIKHWKKIHTQYISISECEICNMTFNRKCLLNRHFRFVHKLNGAQLANKFAHVTNAPRNAETIASAWVYTFIYIGMSMSNAIISSTIVLSTRSVQRKRDQVCVQPKLNPFEGDYAKHFHSVDPVKCSEDTDWVSVSNGSVFITSKARKNHGSISCQLTYFDRIDDFRNKDLDTVTLSDSSVLPLKSDFVKVHCTAKDKNVYENVHVGVRNVPEYHNKIANLTSGLGLDVLILGFDSLSHMTYMRKLKKTYEYFTETLKGTTLNGYNIVGDGTPQALIPIFTGKTELELPRTLKTLPKRTSSIFTQWF</sequence>
<evidence type="ECO:0000259" key="2">
    <source>
        <dbReference type="PROSITE" id="PS50157"/>
    </source>
</evidence>
<evidence type="ECO:0000313" key="3">
    <source>
        <dbReference type="EMBL" id="CAG2232856.1"/>
    </source>
</evidence>
<protein>
    <recommendedName>
        <fullName evidence="2">C2H2-type domain-containing protein</fullName>
    </recommendedName>
</protein>
<accession>A0A8S3TH41</accession>
<dbReference type="PROSITE" id="PS00028">
    <property type="entry name" value="ZINC_FINGER_C2H2_1"/>
    <property type="match status" value="1"/>
</dbReference>